<sequence length="117" mass="12293">MDDFAKVVTDFQAKMADLNRIQEERTQLVGVGTASRRRVRVTVNADGIAVDIKFGGDIGALGFAEIAAAVTEASRTAVLDVAAKSTALMGAVIPEEQAPPPLDDLLATIKGLRDQLG</sequence>
<dbReference type="Proteomes" id="UP000294856">
    <property type="component" value="Unassembled WGS sequence"/>
</dbReference>
<dbReference type="EMBL" id="SMFR01000002">
    <property type="protein sequence ID" value="TCJ97745.1"/>
    <property type="molecule type" value="Genomic_DNA"/>
</dbReference>
<dbReference type="InterPro" id="IPR004401">
    <property type="entry name" value="YbaB/EbfC"/>
</dbReference>
<comment type="caution">
    <text evidence="1">The sequence shown here is derived from an EMBL/GenBank/DDBJ whole genome shotgun (WGS) entry which is preliminary data.</text>
</comment>
<dbReference type="OrthoDB" id="4568599at2"/>
<accession>A0A4V2PBK0</accession>
<organism evidence="1 2">
    <name type="scientific">Nocardia alba</name>
    <dbReference type="NCBI Taxonomy" id="225051"/>
    <lineage>
        <taxon>Bacteria</taxon>
        <taxon>Bacillati</taxon>
        <taxon>Actinomycetota</taxon>
        <taxon>Actinomycetes</taxon>
        <taxon>Mycobacteriales</taxon>
        <taxon>Nocardiaceae</taxon>
        <taxon>Nocardia</taxon>
    </lineage>
</organism>
<dbReference type="RefSeq" id="WP_067447242.1">
    <property type="nucleotide sequence ID" value="NZ_SMFR01000002.1"/>
</dbReference>
<dbReference type="SUPFAM" id="SSF82607">
    <property type="entry name" value="YbaB-like"/>
    <property type="match status" value="1"/>
</dbReference>
<gene>
    <name evidence="1" type="ORF">DFR71_3794</name>
</gene>
<name>A0A4V2PBK0_9NOCA</name>
<protein>
    <submittedName>
        <fullName evidence="1">YbaB/EbfC DNA-binding family protein</fullName>
    </submittedName>
</protein>
<evidence type="ECO:0000313" key="2">
    <source>
        <dbReference type="Proteomes" id="UP000294856"/>
    </source>
</evidence>
<dbReference type="GO" id="GO:0003677">
    <property type="term" value="F:DNA binding"/>
    <property type="evidence" value="ECO:0007669"/>
    <property type="project" value="UniProtKB-KW"/>
</dbReference>
<dbReference type="InterPro" id="IPR036894">
    <property type="entry name" value="YbaB-like_sf"/>
</dbReference>
<dbReference type="STRING" id="1210063.GCA_001612665_01451"/>
<proteinExistence type="predicted"/>
<evidence type="ECO:0000313" key="1">
    <source>
        <dbReference type="EMBL" id="TCJ97745.1"/>
    </source>
</evidence>
<dbReference type="Gene3D" id="3.30.1310.10">
    <property type="entry name" value="Nucleoid-associated protein YbaB-like domain"/>
    <property type="match status" value="1"/>
</dbReference>
<reference evidence="1 2" key="1">
    <citation type="submission" date="2019-03" db="EMBL/GenBank/DDBJ databases">
        <title>Genomic Encyclopedia of Type Strains, Phase IV (KMG-IV): sequencing the most valuable type-strain genomes for metagenomic binning, comparative biology and taxonomic classification.</title>
        <authorList>
            <person name="Goeker M."/>
        </authorList>
    </citation>
    <scope>NUCLEOTIDE SEQUENCE [LARGE SCALE GENOMIC DNA]</scope>
    <source>
        <strain evidence="1 2">DSM 44684</strain>
    </source>
</reference>
<keyword evidence="2" id="KW-1185">Reference proteome</keyword>
<dbReference type="Pfam" id="PF02575">
    <property type="entry name" value="YbaB_DNA_bd"/>
    <property type="match status" value="1"/>
</dbReference>
<dbReference type="AlphaFoldDB" id="A0A4V2PBK0"/>
<keyword evidence="1" id="KW-0238">DNA-binding</keyword>